<dbReference type="Gene3D" id="3.90.1140.10">
    <property type="entry name" value="Cyclic phosphodiesterase"/>
    <property type="match status" value="1"/>
</dbReference>
<dbReference type="PANTHER" id="PTHR28141">
    <property type="entry name" value="2',3'-CYCLIC-NUCLEOTIDE 3'-PHOSPHODIESTERASE"/>
    <property type="match status" value="1"/>
</dbReference>
<sequence>MLSLWLIPNHQAYRQLAQHIKALSSLDDSPRFCPHLTLLSGLLEPAELLAPKLAAWAEELLPIALDFHPCGELEAHYRCLFLNKQANSKIDQLRTEAQQLFEHLELHPFVPQLSFLYGALPIFNEESKGQTIPLHFDRLQLVHTAPRPNEWEILTEIKL</sequence>
<evidence type="ECO:0000313" key="1">
    <source>
        <dbReference type="EMBL" id="AFC23885.1"/>
    </source>
</evidence>
<proteinExistence type="predicted"/>
<name>H6L403_SAPGL</name>
<dbReference type="OrthoDB" id="1492719at2"/>
<keyword evidence="2" id="KW-1185">Reference proteome</keyword>
<dbReference type="EMBL" id="CP002831">
    <property type="protein sequence ID" value="AFC23885.1"/>
    <property type="molecule type" value="Genomic_DNA"/>
</dbReference>
<dbReference type="HOGENOM" id="CLU_081919_1_0_10"/>
<accession>H6L403</accession>
<dbReference type="InterPro" id="IPR009097">
    <property type="entry name" value="Cyclic_Pdiesterase"/>
</dbReference>
<reference evidence="1 2" key="1">
    <citation type="journal article" date="2012" name="Stand. Genomic Sci.">
        <title>Complete genome sequencing and analysis of Saprospira grandis str. Lewin, a predatory marine bacterium.</title>
        <authorList>
            <person name="Saw J.H."/>
            <person name="Yuryev A."/>
            <person name="Kanbe M."/>
            <person name="Hou S."/>
            <person name="Young A.G."/>
            <person name="Aizawa S."/>
            <person name="Alam M."/>
        </authorList>
    </citation>
    <scope>NUCLEOTIDE SEQUENCE [LARGE SCALE GENOMIC DNA]</scope>
    <source>
        <strain evidence="1 2">Lewin</strain>
    </source>
</reference>
<gene>
    <name evidence="1" type="ordered locus">SGRA_1150</name>
</gene>
<dbReference type="AlphaFoldDB" id="H6L403"/>
<keyword evidence="1" id="KW-0378">Hydrolase</keyword>
<protein>
    <submittedName>
        <fullName evidence="1">HAD family hydrolase</fullName>
    </submittedName>
</protein>
<dbReference type="GO" id="GO:0009187">
    <property type="term" value="P:cyclic nucleotide metabolic process"/>
    <property type="evidence" value="ECO:0007669"/>
    <property type="project" value="TreeGrafter"/>
</dbReference>
<dbReference type="KEGG" id="sgn:SGRA_1150"/>
<organism evidence="1 2">
    <name type="scientific">Saprospira grandis (strain Lewin)</name>
    <dbReference type="NCBI Taxonomy" id="984262"/>
    <lineage>
        <taxon>Bacteria</taxon>
        <taxon>Pseudomonadati</taxon>
        <taxon>Bacteroidota</taxon>
        <taxon>Saprospiria</taxon>
        <taxon>Saprospirales</taxon>
        <taxon>Saprospiraceae</taxon>
        <taxon>Saprospira</taxon>
    </lineage>
</organism>
<evidence type="ECO:0000313" key="2">
    <source>
        <dbReference type="Proteomes" id="UP000007519"/>
    </source>
</evidence>
<dbReference type="InterPro" id="IPR012386">
    <property type="entry name" value="Cyclic-nucl_3Pdiesterase"/>
</dbReference>
<dbReference type="SUPFAM" id="SSF55144">
    <property type="entry name" value="LigT-like"/>
    <property type="match status" value="1"/>
</dbReference>
<dbReference type="GO" id="GO:0004113">
    <property type="term" value="F:2',3'-cyclic-nucleotide 3'-phosphodiesterase activity"/>
    <property type="evidence" value="ECO:0007669"/>
    <property type="project" value="TreeGrafter"/>
</dbReference>
<dbReference type="STRING" id="984262.SGRA_1150"/>
<dbReference type="PANTHER" id="PTHR28141:SF1">
    <property type="entry name" value="2',3'-CYCLIC-NUCLEOTIDE 3'-PHOSPHODIESTERASE"/>
    <property type="match status" value="1"/>
</dbReference>
<dbReference type="Proteomes" id="UP000007519">
    <property type="component" value="Chromosome"/>
</dbReference>
<dbReference type="RefSeq" id="WP_015691533.1">
    <property type="nucleotide sequence ID" value="NC_016940.1"/>
</dbReference>
<dbReference type="Pfam" id="PF07823">
    <property type="entry name" value="CPDase"/>
    <property type="match status" value="1"/>
</dbReference>